<dbReference type="PROSITE" id="PS50157">
    <property type="entry name" value="ZINC_FINGER_C2H2_2"/>
    <property type="match status" value="6"/>
</dbReference>
<dbReference type="OrthoDB" id="6077919at2759"/>
<feature type="domain" description="C2H2-type" evidence="13">
    <location>
        <begin position="469"/>
        <end position="496"/>
    </location>
</feature>
<dbReference type="FunFam" id="3.30.160.60:FF:000325">
    <property type="entry name" value="ZFP90 zinc finger protein"/>
    <property type="match status" value="1"/>
</dbReference>
<comment type="subcellular location">
    <subcellularLocation>
        <location evidence="1">Nucleus</location>
    </subcellularLocation>
</comment>
<dbReference type="GO" id="GO:0005654">
    <property type="term" value="C:nucleoplasm"/>
    <property type="evidence" value="ECO:0007669"/>
    <property type="project" value="TreeGrafter"/>
</dbReference>
<evidence type="ECO:0000313" key="14">
    <source>
        <dbReference type="EnsemblMetazoa" id="XP_038072268.1"/>
    </source>
</evidence>
<keyword evidence="3" id="KW-0479">Metal-binding</keyword>
<evidence type="ECO:0000256" key="7">
    <source>
        <dbReference type="ARBA" id="ARBA00023015"/>
    </source>
</evidence>
<keyword evidence="8" id="KW-0238">DNA-binding</keyword>
<sequence length="756" mass="86695">MEQEPVMAVQDAENDAVMAAAMGALEEILDRIDCQNALLVSSAAVSNVHLQVPDANQKPPESQCTSEEPNEEAEPQKSNNQKLVSNADDSNPDEALLSVPLPHEGSRWSRLRKQMMGLPDFKEYLKWTEDDSTWSIDEAFASFCLDRVEETLSIAKQTDASTQGKKGTRRKGQPKKYERKQAVPLEDNSKRPARKRRGQDNGLKLTEDDVGLDEDEEDEDLLAMDDNPKDLDYQPLPMIRYPKRRRKSLPRAINNYQAQPKTPSRPKPPAKPTKSPKKTPASKKAAKTPAKTTKLETYSPPRKRGRPRKPATESQKKFPKLKVKAEKPAKTYIRMEVRLQRLPKMYECKTCFEQFPDAEEIKKHFLSVHQRDRLLIPPQNNANENIEGENPNPERSDMDRLLLPDITSLANVLRQCPKCKKYVENMTVHKREHRERNFICEECGKGFTENQILQKHRKVHEMDRTGDRYKCQLCDKSYRFSQNLRSHMLYHGGEKTFICDHCGKSFYTNNRLIIHSAIHMKEKPYKCSECGRGFSQKSNMQKHERVHTGVKPYQCDLCKESFNHKVSLKNHKKKHHGIDWWEEAGRPKPATTRKSKESSQTVVVNTEEPVPIQQEANTVPQEDQLVTENQWKGNDMTIQRDNNVGNQWRDDQQPVREAEPAASPWHQPENNLNLEQQNHAAAEEAVRLQTLHQAGNQWKGNNMPLDRQGQTGEQGMTAFFYPSTYLQGYPSGYPGMPIVPINSDGTVHPATRPSYQ</sequence>
<evidence type="ECO:0000256" key="1">
    <source>
        <dbReference type="ARBA" id="ARBA00004123"/>
    </source>
</evidence>
<dbReference type="OMA" id="DIHIASH"/>
<keyword evidence="9" id="KW-0804">Transcription</keyword>
<dbReference type="GeneID" id="119740882"/>
<feature type="compositionally biased region" description="Polar residues" evidence="12">
    <location>
        <begin position="76"/>
        <end position="89"/>
    </location>
</feature>
<accession>A0A914B7W6</accession>
<dbReference type="InterPro" id="IPR036236">
    <property type="entry name" value="Znf_C2H2_sf"/>
</dbReference>
<feature type="region of interest" description="Disordered" evidence="12">
    <location>
        <begin position="52"/>
        <end position="100"/>
    </location>
</feature>
<feature type="domain" description="C2H2-type" evidence="13">
    <location>
        <begin position="525"/>
        <end position="552"/>
    </location>
</feature>
<organism evidence="14 15">
    <name type="scientific">Patiria miniata</name>
    <name type="common">Bat star</name>
    <name type="synonym">Asterina miniata</name>
    <dbReference type="NCBI Taxonomy" id="46514"/>
    <lineage>
        <taxon>Eukaryota</taxon>
        <taxon>Metazoa</taxon>
        <taxon>Echinodermata</taxon>
        <taxon>Eleutherozoa</taxon>
        <taxon>Asterozoa</taxon>
        <taxon>Asteroidea</taxon>
        <taxon>Valvatacea</taxon>
        <taxon>Valvatida</taxon>
        <taxon>Asterinidae</taxon>
        <taxon>Patiria</taxon>
    </lineage>
</organism>
<dbReference type="RefSeq" id="XP_038072268.1">
    <property type="nucleotide sequence ID" value="XM_038216340.1"/>
</dbReference>
<keyword evidence="5 11" id="KW-0863">Zinc-finger</keyword>
<feature type="domain" description="C2H2-type" evidence="13">
    <location>
        <begin position="346"/>
        <end position="374"/>
    </location>
</feature>
<feature type="domain" description="C2H2-type" evidence="13">
    <location>
        <begin position="553"/>
        <end position="577"/>
    </location>
</feature>
<evidence type="ECO:0000256" key="8">
    <source>
        <dbReference type="ARBA" id="ARBA00023125"/>
    </source>
</evidence>
<reference evidence="14" key="1">
    <citation type="submission" date="2022-11" db="UniProtKB">
        <authorList>
            <consortium name="EnsemblMetazoa"/>
        </authorList>
    </citation>
    <scope>IDENTIFICATION</scope>
</reference>
<evidence type="ECO:0000256" key="2">
    <source>
        <dbReference type="ARBA" id="ARBA00006991"/>
    </source>
</evidence>
<feature type="domain" description="C2H2-type" evidence="13">
    <location>
        <begin position="438"/>
        <end position="465"/>
    </location>
</feature>
<feature type="compositionally biased region" description="Acidic residues" evidence="12">
    <location>
        <begin position="208"/>
        <end position="223"/>
    </location>
</feature>
<feature type="compositionally biased region" description="Basic residues" evidence="12">
    <location>
        <begin position="274"/>
        <end position="286"/>
    </location>
</feature>
<keyword evidence="6" id="KW-0862">Zinc</keyword>
<dbReference type="PROSITE" id="PS00028">
    <property type="entry name" value="ZINC_FINGER_C2H2_1"/>
    <property type="match status" value="6"/>
</dbReference>
<dbReference type="GO" id="GO:0008270">
    <property type="term" value="F:zinc ion binding"/>
    <property type="evidence" value="ECO:0007669"/>
    <property type="project" value="UniProtKB-KW"/>
</dbReference>
<dbReference type="SMART" id="SM00355">
    <property type="entry name" value="ZnF_C2H2"/>
    <property type="match status" value="7"/>
</dbReference>
<evidence type="ECO:0000256" key="4">
    <source>
        <dbReference type="ARBA" id="ARBA00022737"/>
    </source>
</evidence>
<keyword evidence="10" id="KW-0539">Nucleus</keyword>
<dbReference type="PANTHER" id="PTHR24399">
    <property type="entry name" value="ZINC FINGER AND BTB DOMAIN-CONTAINING"/>
    <property type="match status" value="1"/>
</dbReference>
<dbReference type="FunFam" id="3.30.160.60:FF:000688">
    <property type="entry name" value="zinc finger protein 197 isoform X1"/>
    <property type="match status" value="1"/>
</dbReference>
<dbReference type="SUPFAM" id="SSF57667">
    <property type="entry name" value="beta-beta-alpha zinc fingers"/>
    <property type="match status" value="4"/>
</dbReference>
<evidence type="ECO:0000256" key="3">
    <source>
        <dbReference type="ARBA" id="ARBA00022723"/>
    </source>
</evidence>
<feature type="region of interest" description="Disordered" evidence="12">
    <location>
        <begin position="583"/>
        <end position="603"/>
    </location>
</feature>
<protein>
    <recommendedName>
        <fullName evidence="13">C2H2-type domain-containing protein</fullName>
    </recommendedName>
</protein>
<feature type="region of interest" description="Disordered" evidence="12">
    <location>
        <begin position="644"/>
        <end position="669"/>
    </location>
</feature>
<evidence type="ECO:0000256" key="11">
    <source>
        <dbReference type="PROSITE-ProRule" id="PRU00042"/>
    </source>
</evidence>
<evidence type="ECO:0000313" key="15">
    <source>
        <dbReference type="Proteomes" id="UP000887568"/>
    </source>
</evidence>
<proteinExistence type="inferred from homology"/>
<feature type="compositionally biased region" description="Basic and acidic residues" evidence="12">
    <location>
        <begin position="648"/>
        <end position="659"/>
    </location>
</feature>
<dbReference type="PANTHER" id="PTHR24399:SF70">
    <property type="entry name" value="C2H2-TYPE DOMAIN-CONTAINING PROTEIN"/>
    <property type="match status" value="1"/>
</dbReference>
<comment type="similarity">
    <text evidence="2">Belongs to the krueppel C2H2-type zinc-finger protein family.</text>
</comment>
<evidence type="ECO:0000259" key="13">
    <source>
        <dbReference type="PROSITE" id="PS50157"/>
    </source>
</evidence>
<dbReference type="AlphaFoldDB" id="A0A914B7W6"/>
<evidence type="ECO:0000256" key="5">
    <source>
        <dbReference type="ARBA" id="ARBA00022771"/>
    </source>
</evidence>
<dbReference type="InterPro" id="IPR013087">
    <property type="entry name" value="Znf_C2H2_type"/>
</dbReference>
<dbReference type="FunFam" id="3.30.160.60:FF:000663">
    <property type="entry name" value="Zinc finger protein 45"/>
    <property type="match status" value="1"/>
</dbReference>
<keyword evidence="7" id="KW-0805">Transcription regulation</keyword>
<dbReference type="GO" id="GO:0000978">
    <property type="term" value="F:RNA polymerase II cis-regulatory region sequence-specific DNA binding"/>
    <property type="evidence" value="ECO:0007669"/>
    <property type="project" value="TreeGrafter"/>
</dbReference>
<evidence type="ECO:0000256" key="12">
    <source>
        <dbReference type="SAM" id="MobiDB-lite"/>
    </source>
</evidence>
<feature type="region of interest" description="Disordered" evidence="12">
    <location>
        <begin position="156"/>
        <end position="325"/>
    </location>
</feature>
<name>A0A914B7W6_PATMI</name>
<evidence type="ECO:0000256" key="6">
    <source>
        <dbReference type="ARBA" id="ARBA00022833"/>
    </source>
</evidence>
<dbReference type="EnsemblMetazoa" id="XM_038216340.1">
    <property type="protein sequence ID" value="XP_038072268.1"/>
    <property type="gene ID" value="LOC119740882"/>
</dbReference>
<dbReference type="Proteomes" id="UP000887568">
    <property type="component" value="Unplaced"/>
</dbReference>
<keyword evidence="4" id="KW-0677">Repeat</keyword>
<keyword evidence="15" id="KW-1185">Reference proteome</keyword>
<evidence type="ECO:0000256" key="9">
    <source>
        <dbReference type="ARBA" id="ARBA00023163"/>
    </source>
</evidence>
<feature type="compositionally biased region" description="Polar residues" evidence="12">
    <location>
        <begin position="156"/>
        <end position="165"/>
    </location>
</feature>
<dbReference type="FunFam" id="3.30.160.60:FF:000110">
    <property type="entry name" value="Zinc finger protein-like"/>
    <property type="match status" value="1"/>
</dbReference>
<dbReference type="Pfam" id="PF00096">
    <property type="entry name" value="zf-C2H2"/>
    <property type="match status" value="4"/>
</dbReference>
<dbReference type="GO" id="GO:0001227">
    <property type="term" value="F:DNA-binding transcription repressor activity, RNA polymerase II-specific"/>
    <property type="evidence" value="ECO:0007669"/>
    <property type="project" value="TreeGrafter"/>
</dbReference>
<evidence type="ECO:0000256" key="10">
    <source>
        <dbReference type="ARBA" id="ARBA00023242"/>
    </source>
</evidence>
<feature type="domain" description="C2H2-type" evidence="13">
    <location>
        <begin position="497"/>
        <end position="524"/>
    </location>
</feature>
<dbReference type="Gene3D" id="3.30.160.60">
    <property type="entry name" value="Classic Zinc Finger"/>
    <property type="match status" value="5"/>
</dbReference>